<dbReference type="HOGENOM" id="CLU_016043_12_0_9"/>
<evidence type="ECO:0000259" key="3">
    <source>
        <dbReference type="PROSITE" id="PS50911"/>
    </source>
</evidence>
<dbReference type="KEGG" id="lpk:LACPI_2314"/>
<dbReference type="InterPro" id="IPR047194">
    <property type="entry name" value="CwlT-like_lysozyme"/>
</dbReference>
<keyword evidence="4" id="KW-0378">Hydrolase</keyword>
<keyword evidence="2" id="KW-0812">Transmembrane</keyword>
<dbReference type="Gene3D" id="3.90.1720.10">
    <property type="entry name" value="endopeptidase domain like (from Nostoc punctiforme)"/>
    <property type="match status" value="1"/>
</dbReference>
<accession>A0A0D6E0D3</accession>
<keyword evidence="2" id="KW-0472">Membrane</keyword>
<dbReference type="EMBL" id="LN774770">
    <property type="protein sequence ID" value="CEN29514.1"/>
    <property type="molecule type" value="Genomic_DNA"/>
</dbReference>
<dbReference type="PROSITE" id="PS50911">
    <property type="entry name" value="CHAP"/>
    <property type="match status" value="1"/>
</dbReference>
<dbReference type="SUPFAM" id="SSF54001">
    <property type="entry name" value="Cysteine proteinases"/>
    <property type="match status" value="1"/>
</dbReference>
<geneLocation type="plasmid" evidence="4 5">
    <name>II</name>
</geneLocation>
<dbReference type="GO" id="GO:0016787">
    <property type="term" value="F:hydrolase activity"/>
    <property type="evidence" value="ECO:0007669"/>
    <property type="project" value="UniProtKB-KW"/>
</dbReference>
<feature type="transmembrane region" description="Helical" evidence="2">
    <location>
        <begin position="16"/>
        <end position="35"/>
    </location>
</feature>
<protein>
    <submittedName>
        <fullName evidence="4">Cell wall-associated hydrolase TrsG</fullName>
    </submittedName>
</protein>
<evidence type="ECO:0000256" key="2">
    <source>
        <dbReference type="SAM" id="Phobius"/>
    </source>
</evidence>
<dbReference type="Gene3D" id="1.10.530.10">
    <property type="match status" value="1"/>
</dbReference>
<evidence type="ECO:0000313" key="5">
    <source>
        <dbReference type="Proteomes" id="UP000033166"/>
    </source>
</evidence>
<dbReference type="AlphaFoldDB" id="A0A0D6E0D3"/>
<evidence type="ECO:0000256" key="1">
    <source>
        <dbReference type="ARBA" id="ARBA00004241"/>
    </source>
</evidence>
<feature type="domain" description="Peptidase C51" evidence="3">
    <location>
        <begin position="238"/>
        <end position="369"/>
    </location>
</feature>
<keyword evidence="4" id="KW-0614">Plasmid</keyword>
<reference evidence="5" key="1">
    <citation type="submission" date="2015-01" db="EMBL/GenBank/DDBJ databases">
        <authorList>
            <person name="Andreevskaya M."/>
        </authorList>
    </citation>
    <scope>NUCLEOTIDE SEQUENCE [LARGE SCALE GENOMIC DNA]</scope>
    <source>
        <strain evidence="5">MKFS47</strain>
        <plasmid evidence="5">II</plasmid>
    </source>
</reference>
<dbReference type="SUPFAM" id="SSF53955">
    <property type="entry name" value="Lysozyme-like"/>
    <property type="match status" value="1"/>
</dbReference>
<evidence type="ECO:0000313" key="4">
    <source>
        <dbReference type="EMBL" id="CEN29514.1"/>
    </source>
</evidence>
<proteinExistence type="predicted"/>
<comment type="subcellular location">
    <subcellularLocation>
        <location evidence="1">Cell surface</location>
    </subcellularLocation>
</comment>
<sequence>MGATVARLLIQYRKPIGQVILGFFVFILLIFILIFNNNPSNNSSGMATENQNLSESVLRYKGTVEKYAKQYGGSEYVPYILALMQIESGGNGGDPMQSSESLGLAPNTIQDPEKSIQRGVEFFIENMKSAIGRGADIKTALQAYNYGGGFVDFVVKNGGTYSFELAKQFSINMSGGQKVSYVNTLSTSMGYDYRYNYGNMFYVPKLLEFVIENQASANGVQNNSNNSGAMLLDVPNDYKNKLRYPKYDGHNYNTSGSYPFGQCTWYAFNRMSQIGKRVGDYMGNGGEWGSKGRALGYKVTNTPKVGTAISFLPGSFGSDPVYGHVAFVEVVNADGSLLISECNAVNPGSGTISYRVVPSSVARSSNYIE</sequence>
<keyword evidence="2" id="KW-1133">Transmembrane helix</keyword>
<dbReference type="InterPro" id="IPR007921">
    <property type="entry name" value="CHAP_dom"/>
</dbReference>
<organism evidence="4 5">
    <name type="scientific">Pseudolactococcus piscium MKFS47</name>
    <dbReference type="NCBI Taxonomy" id="297352"/>
    <lineage>
        <taxon>Bacteria</taxon>
        <taxon>Bacillati</taxon>
        <taxon>Bacillota</taxon>
        <taxon>Bacilli</taxon>
        <taxon>Lactobacillales</taxon>
        <taxon>Streptococcaceae</taxon>
        <taxon>Pseudolactococcus</taxon>
    </lineage>
</organism>
<dbReference type="Pfam" id="PF13702">
    <property type="entry name" value="Lysozyme_like"/>
    <property type="match status" value="1"/>
</dbReference>
<dbReference type="Pfam" id="PF05257">
    <property type="entry name" value="CHAP"/>
    <property type="match status" value="1"/>
</dbReference>
<dbReference type="InterPro" id="IPR023346">
    <property type="entry name" value="Lysozyme-like_dom_sf"/>
</dbReference>
<dbReference type="Proteomes" id="UP000033166">
    <property type="component" value="Plasmid II"/>
</dbReference>
<gene>
    <name evidence="4" type="ORF">LACPI_2314</name>
</gene>
<name>A0A0D6E0D3_9LACT</name>
<dbReference type="GO" id="GO:0009986">
    <property type="term" value="C:cell surface"/>
    <property type="evidence" value="ECO:0007669"/>
    <property type="project" value="UniProtKB-SubCell"/>
</dbReference>
<dbReference type="CDD" id="cd16891">
    <property type="entry name" value="CwlT-like"/>
    <property type="match status" value="1"/>
</dbReference>
<dbReference type="InterPro" id="IPR038765">
    <property type="entry name" value="Papain-like_cys_pep_sf"/>
</dbReference>